<feature type="transmembrane region" description="Helical" evidence="1">
    <location>
        <begin position="201"/>
        <end position="223"/>
    </location>
</feature>
<evidence type="ECO:0000259" key="2">
    <source>
        <dbReference type="Pfam" id="PF07853"/>
    </source>
</evidence>
<sequence>MKKNVLTSIVSIISYLLALVPLVTLAISWSSIPAVVPVHIGFDGKIDRWGSKWELIIVAVIIAVLFISIVTALRLSFLSNNKKTVHVSKKGWSKGVFSAYLSFILMEIIVDVLLIIFFGTVHANPVSMNRIISSGAGVILIIFGNIAPLLSIPSWFGLHFPKLRSQAKVESFVSQSAGFSALFFGIICIVLSFIVPLQYCGIIAFLCYVLSFILIMILWLVALRTMHDD</sequence>
<dbReference type="Pfam" id="PF07853">
    <property type="entry name" value="DUF1648"/>
    <property type="match status" value="1"/>
</dbReference>
<protein>
    <submittedName>
        <fullName evidence="3">DUF1648 domain-containing protein</fullName>
    </submittedName>
</protein>
<feature type="domain" description="DUF1648" evidence="2">
    <location>
        <begin position="16"/>
        <end position="62"/>
    </location>
</feature>
<keyword evidence="1" id="KW-0472">Membrane</keyword>
<dbReference type="AlphaFoldDB" id="A0A4S5BG34"/>
<comment type="caution">
    <text evidence="3">The sequence shown here is derived from an EMBL/GenBank/DDBJ whole genome shotgun (WGS) entry which is preliminary data.</text>
</comment>
<proteinExistence type="predicted"/>
<name>A0A4S5BG34_BIFLI</name>
<feature type="transmembrane region" description="Helical" evidence="1">
    <location>
        <begin position="55"/>
        <end position="77"/>
    </location>
</feature>
<evidence type="ECO:0000256" key="1">
    <source>
        <dbReference type="SAM" id="Phobius"/>
    </source>
</evidence>
<dbReference type="RefSeq" id="WP_136500446.1">
    <property type="nucleotide sequence ID" value="NZ_SSWL01000006.1"/>
</dbReference>
<dbReference type="Proteomes" id="UP000306697">
    <property type="component" value="Unassembled WGS sequence"/>
</dbReference>
<feature type="transmembrane region" description="Helical" evidence="1">
    <location>
        <begin position="131"/>
        <end position="156"/>
    </location>
</feature>
<reference evidence="3 4" key="1">
    <citation type="submission" date="2019-04" db="EMBL/GenBank/DDBJ databases">
        <title>Genome Announcement To Ensure Probiotic Safety of Bifidobacterium longum subsp infantis UBBI-01.</title>
        <authorList>
            <person name="Sulthana A."/>
            <person name="Lakshmi S.G."/>
            <person name="Madempudi R.S."/>
        </authorList>
    </citation>
    <scope>NUCLEOTIDE SEQUENCE [LARGE SCALE GENOMIC DNA]</scope>
    <source>
        <strain evidence="3 4">UBBI-01</strain>
    </source>
</reference>
<accession>A0A4S5BG34</accession>
<evidence type="ECO:0000313" key="4">
    <source>
        <dbReference type="Proteomes" id="UP000306697"/>
    </source>
</evidence>
<gene>
    <name evidence="3" type="ORF">E6L38_04945</name>
</gene>
<keyword evidence="1" id="KW-1133">Transmembrane helix</keyword>
<dbReference type="EMBL" id="SSWL01000006">
    <property type="protein sequence ID" value="THJ29733.1"/>
    <property type="molecule type" value="Genomic_DNA"/>
</dbReference>
<keyword evidence="1" id="KW-0812">Transmembrane</keyword>
<dbReference type="InterPro" id="IPR012867">
    <property type="entry name" value="DUF1648"/>
</dbReference>
<feature type="transmembrane region" description="Helical" evidence="1">
    <location>
        <begin position="177"/>
        <end position="195"/>
    </location>
</feature>
<evidence type="ECO:0000313" key="3">
    <source>
        <dbReference type="EMBL" id="THJ29733.1"/>
    </source>
</evidence>
<feature type="transmembrane region" description="Helical" evidence="1">
    <location>
        <begin position="12"/>
        <end position="35"/>
    </location>
</feature>
<feature type="transmembrane region" description="Helical" evidence="1">
    <location>
        <begin position="97"/>
        <end position="119"/>
    </location>
</feature>
<organism evidence="3 4">
    <name type="scientific">Bifidobacterium longum subsp. infantis</name>
    <dbReference type="NCBI Taxonomy" id="1682"/>
    <lineage>
        <taxon>Bacteria</taxon>
        <taxon>Bacillati</taxon>
        <taxon>Actinomycetota</taxon>
        <taxon>Actinomycetes</taxon>
        <taxon>Bifidobacteriales</taxon>
        <taxon>Bifidobacteriaceae</taxon>
        <taxon>Bifidobacterium</taxon>
    </lineage>
</organism>